<feature type="region of interest" description="Disordered" evidence="9">
    <location>
        <begin position="1"/>
        <end position="73"/>
    </location>
</feature>
<evidence type="ECO:0000256" key="8">
    <source>
        <dbReference type="ARBA" id="ARBA00023136"/>
    </source>
</evidence>
<feature type="domain" description="PX" evidence="10">
    <location>
        <begin position="85"/>
        <end position="201"/>
    </location>
</feature>
<dbReference type="FunCoup" id="A0A5J5F4M7">
    <property type="interactions" value="101"/>
</dbReference>
<dbReference type="InterPro" id="IPR051079">
    <property type="entry name" value="Sorting_Nexin_Autophagy"/>
</dbReference>
<feature type="compositionally biased region" description="Low complexity" evidence="9">
    <location>
        <begin position="465"/>
        <end position="488"/>
    </location>
</feature>
<keyword evidence="12" id="KW-1185">Reference proteome</keyword>
<keyword evidence="4" id="KW-0967">Endosome</keyword>
<dbReference type="SUPFAM" id="SSF64268">
    <property type="entry name" value="PX domain"/>
    <property type="match status" value="1"/>
</dbReference>
<feature type="region of interest" description="Disordered" evidence="9">
    <location>
        <begin position="422"/>
        <end position="488"/>
    </location>
</feature>
<dbReference type="GO" id="GO:0035091">
    <property type="term" value="F:phosphatidylinositol binding"/>
    <property type="evidence" value="ECO:0007669"/>
    <property type="project" value="InterPro"/>
</dbReference>
<dbReference type="InterPro" id="IPR044106">
    <property type="entry name" value="PX_Snx41/Atg20"/>
</dbReference>
<dbReference type="EMBL" id="VXIS01000035">
    <property type="protein sequence ID" value="KAA8911462.1"/>
    <property type="molecule type" value="Genomic_DNA"/>
</dbReference>
<dbReference type="PANTHER" id="PTHR46979">
    <property type="entry name" value="SORTING NEXIN-41"/>
    <property type="match status" value="1"/>
</dbReference>
<dbReference type="Proteomes" id="UP000326924">
    <property type="component" value="Unassembled WGS sequence"/>
</dbReference>
<dbReference type="Gene3D" id="3.30.1520.10">
    <property type="entry name" value="Phox-like domain"/>
    <property type="match status" value="1"/>
</dbReference>
<name>A0A5J5F4M7_9PEZI</name>
<keyword evidence="6" id="KW-0072">Autophagy</keyword>
<dbReference type="GO" id="GO:0042147">
    <property type="term" value="P:retrograde transport, endosome to Golgi"/>
    <property type="evidence" value="ECO:0007669"/>
    <property type="project" value="InterPro"/>
</dbReference>
<feature type="compositionally biased region" description="Low complexity" evidence="9">
    <location>
        <begin position="256"/>
        <end position="267"/>
    </location>
</feature>
<proteinExistence type="inferred from homology"/>
<dbReference type="PROSITE" id="PS50195">
    <property type="entry name" value="PX"/>
    <property type="match status" value="1"/>
</dbReference>
<feature type="compositionally biased region" description="Polar residues" evidence="9">
    <location>
        <begin position="246"/>
        <end position="255"/>
    </location>
</feature>
<evidence type="ECO:0000256" key="1">
    <source>
        <dbReference type="ARBA" id="ARBA00004481"/>
    </source>
</evidence>
<evidence type="ECO:0000256" key="7">
    <source>
        <dbReference type="ARBA" id="ARBA00023121"/>
    </source>
</evidence>
<dbReference type="GO" id="GO:0015031">
    <property type="term" value="P:protein transport"/>
    <property type="evidence" value="ECO:0007669"/>
    <property type="project" value="UniProtKB-KW"/>
</dbReference>
<dbReference type="InParanoid" id="A0A5J5F4M7"/>
<accession>A0A5J5F4M7</accession>
<feature type="region of interest" description="Disordered" evidence="9">
    <location>
        <begin position="213"/>
        <end position="268"/>
    </location>
</feature>
<dbReference type="InterPro" id="IPR001683">
    <property type="entry name" value="PX_dom"/>
</dbReference>
<organism evidence="11 12">
    <name type="scientific">Sphaerosporella brunnea</name>
    <dbReference type="NCBI Taxonomy" id="1250544"/>
    <lineage>
        <taxon>Eukaryota</taxon>
        <taxon>Fungi</taxon>
        <taxon>Dikarya</taxon>
        <taxon>Ascomycota</taxon>
        <taxon>Pezizomycotina</taxon>
        <taxon>Pezizomycetes</taxon>
        <taxon>Pezizales</taxon>
        <taxon>Pyronemataceae</taxon>
        <taxon>Sphaerosporella</taxon>
    </lineage>
</organism>
<evidence type="ECO:0000256" key="3">
    <source>
        <dbReference type="ARBA" id="ARBA00022448"/>
    </source>
</evidence>
<gene>
    <name evidence="11" type="ORF">FN846DRAFT_774047</name>
</gene>
<dbReference type="GO" id="GO:0006914">
    <property type="term" value="P:autophagy"/>
    <property type="evidence" value="ECO:0007669"/>
    <property type="project" value="UniProtKB-KW"/>
</dbReference>
<evidence type="ECO:0000256" key="2">
    <source>
        <dbReference type="ARBA" id="ARBA00010883"/>
    </source>
</evidence>
<dbReference type="InterPro" id="IPR027267">
    <property type="entry name" value="AH/BAR_dom_sf"/>
</dbReference>
<evidence type="ECO:0000313" key="12">
    <source>
        <dbReference type="Proteomes" id="UP000326924"/>
    </source>
</evidence>
<dbReference type="GO" id="GO:0005829">
    <property type="term" value="C:cytosol"/>
    <property type="evidence" value="ECO:0007669"/>
    <property type="project" value="GOC"/>
</dbReference>
<dbReference type="Gene3D" id="1.20.1270.60">
    <property type="entry name" value="Arfaptin homology (AH) domain/BAR domain"/>
    <property type="match status" value="2"/>
</dbReference>
<dbReference type="AlphaFoldDB" id="A0A5J5F4M7"/>
<dbReference type="Pfam" id="PF00787">
    <property type="entry name" value="PX"/>
    <property type="match status" value="1"/>
</dbReference>
<dbReference type="OrthoDB" id="289314at2759"/>
<evidence type="ECO:0000259" key="10">
    <source>
        <dbReference type="PROSITE" id="PS50195"/>
    </source>
</evidence>
<comment type="caution">
    <text evidence="11">The sequence shown here is derived from an EMBL/GenBank/DDBJ whole genome shotgun (WGS) entry which is preliminary data.</text>
</comment>
<reference evidence="11 12" key="1">
    <citation type="submission" date="2019-09" db="EMBL/GenBank/DDBJ databases">
        <title>Draft genome of the ectomycorrhizal ascomycete Sphaerosporella brunnea.</title>
        <authorList>
            <consortium name="DOE Joint Genome Institute"/>
            <person name="Benucci G.M."/>
            <person name="Marozzi G."/>
            <person name="Antonielli L."/>
            <person name="Sanchez S."/>
            <person name="Marco P."/>
            <person name="Wang X."/>
            <person name="Falini L.B."/>
            <person name="Barry K."/>
            <person name="Haridas S."/>
            <person name="Lipzen A."/>
            <person name="Labutti K."/>
            <person name="Grigoriev I.V."/>
            <person name="Murat C."/>
            <person name="Martin F."/>
            <person name="Albertini E."/>
            <person name="Donnini D."/>
            <person name="Bonito G."/>
        </authorList>
    </citation>
    <scope>NUCLEOTIDE SEQUENCE [LARGE SCALE GENOMIC DNA]</scope>
    <source>
        <strain evidence="11 12">Sb_GMNB300</strain>
    </source>
</reference>
<comment type="subcellular location">
    <subcellularLocation>
        <location evidence="1">Endosome membrane</location>
        <topology evidence="1">Peripheral membrane protein</topology>
    </subcellularLocation>
</comment>
<dbReference type="CDD" id="cd06867">
    <property type="entry name" value="PX_SNX41_42"/>
    <property type="match status" value="1"/>
</dbReference>
<dbReference type="SMART" id="SM00312">
    <property type="entry name" value="PX"/>
    <property type="match status" value="1"/>
</dbReference>
<comment type="similarity">
    <text evidence="2">Belongs to the sorting nexin family.</text>
</comment>
<evidence type="ECO:0000313" key="11">
    <source>
        <dbReference type="EMBL" id="KAA8911462.1"/>
    </source>
</evidence>
<dbReference type="InterPro" id="IPR036871">
    <property type="entry name" value="PX_dom_sf"/>
</dbReference>
<evidence type="ECO:0000256" key="9">
    <source>
        <dbReference type="SAM" id="MobiDB-lite"/>
    </source>
</evidence>
<keyword evidence="7" id="KW-0446">Lipid-binding</keyword>
<keyword evidence="3" id="KW-0813">Transport</keyword>
<evidence type="ECO:0000256" key="6">
    <source>
        <dbReference type="ARBA" id="ARBA00023006"/>
    </source>
</evidence>
<protein>
    <recommendedName>
        <fullName evidence="10">PX domain-containing protein</fullName>
    </recommendedName>
</protein>
<sequence length="598" mass="67405">MWEDNNPLAYDASSPTESSFPPYDDEDPSPLASPGLDAHRTPSVQSREDRKVSDDSEDEEDEEYRRMRREKGYSSRVEQMLLENKNVQIVITDAGKNHEGSGAFIVYTIRTGDLEVRRRYSEFESLRKNLSLLHPCLIVPPIPEKHQVSDYVTAPTSAKENVNIIDHRKRMLGVFLQRCARMKEIRYDSVFQRFLDPNASWGEVTLSPPISNLPKHHLRAPPLNPSEPTSAHQYLPIPSASAKLKISSSPPTTSHGNPPGNFGRFPPLNHNLAESELDPYFNNYEASTRAYEAILTGSIERVNRRILKRMQELSLDYHELGARYNAWSLSESGDLAGAIEKIGQAVDSTYIATEELARVLGSSFAEPLRESAQFAGVVQKVLRYRVLKRIQEDMTRDLLSQKRSLLESLEKSEMEARRIEQYLHGGGSSTSSERDPEIESIDSADFPPTHSETSPPPPQRRKSTTSRTAAPTAAHKKSSSYSAASTSSPSNIFAKGFGKLNYAIHGIVDVDPERTRRDNIGKTRELLVQLEGAEKAVEKDVEEAGRAVLKDLRRFQAEKVKDMKNVLRTYAKVQIEWAKKCQEAWEDAEREVAKIQCR</sequence>
<keyword evidence="8" id="KW-0472">Membrane</keyword>
<evidence type="ECO:0000256" key="4">
    <source>
        <dbReference type="ARBA" id="ARBA00022753"/>
    </source>
</evidence>
<dbReference type="GO" id="GO:0010008">
    <property type="term" value="C:endosome membrane"/>
    <property type="evidence" value="ECO:0007669"/>
    <property type="project" value="UniProtKB-SubCell"/>
</dbReference>
<dbReference type="PANTHER" id="PTHR46979:SF2">
    <property type="entry name" value="SORTING NEXIN-41"/>
    <property type="match status" value="1"/>
</dbReference>
<evidence type="ECO:0000256" key="5">
    <source>
        <dbReference type="ARBA" id="ARBA00022927"/>
    </source>
</evidence>
<keyword evidence="5" id="KW-0653">Protein transport</keyword>